<dbReference type="SUPFAM" id="SSF56235">
    <property type="entry name" value="N-terminal nucleophile aminohydrolases (Ntn hydrolases)"/>
    <property type="match status" value="1"/>
</dbReference>
<dbReference type="OrthoDB" id="8617387at2"/>
<reference evidence="2 3" key="1">
    <citation type="submission" date="2018-02" db="EMBL/GenBank/DDBJ databases">
        <title>Complete genome sequencing of Faecalibacterium prausnitzii strains isolated from the human gut.</title>
        <authorList>
            <person name="Fitzgerald B.C."/>
            <person name="Shkoporov A.N."/>
            <person name="Ross P.R."/>
            <person name="Hill C."/>
        </authorList>
    </citation>
    <scope>NUCLEOTIDE SEQUENCE [LARGE SCALE GENOMIC DNA]</scope>
    <source>
        <strain evidence="2 3">APC942/32-1</strain>
    </source>
</reference>
<protein>
    <submittedName>
        <fullName evidence="2">Acyl-CoA--6-aminopenicillanic acid acyltransferase</fullName>
    </submittedName>
</protein>
<dbReference type="InterPro" id="IPR029055">
    <property type="entry name" value="Ntn_hydrolases_N"/>
</dbReference>
<comment type="caution">
    <text evidence="2">The sequence shown here is derived from an EMBL/GenBank/DDBJ whole genome shotgun (WGS) entry which is preliminary data.</text>
</comment>
<dbReference type="RefSeq" id="WP_158401038.1">
    <property type="nucleotide sequence ID" value="NZ_PRLB01000006.1"/>
</dbReference>
<dbReference type="AlphaFoldDB" id="A0A329TYN1"/>
<sequence>MKHHSLSKVLKRLACVLAALVIALAVAVFALWHNELATLSSLKKLSDRDEAHRDGAVYQLNVSGGYYFDDFLARGGASTDSELISFITQSITKGIIPMNIKTSTIACSAFTADTQSGDRVFGRNYDFSATNTAIVYTNPGKGRHASYSTIDLSFLGLDKDKDVESLGQKILTLAAPYVPLDGVNDAGVACGIFMSYQGEGKGTPTDTQTDKPDLTSTTLLRLILDYADSVEDAVALAEQYDLHDSASSCFHYMVADSTGRSAVLEWVGADADHDADGSQRQLNVLWNDTDALSDSSDWQVVTNFIKAPGYYDGTAVEMKGLDRYEHLAAALRQTNGVVADKNAAMDLLASVGRRTWNNDDSNTNTIHSVVYDLTDRSVLWVGNEHYGEDGYTFEFQLGA</sequence>
<dbReference type="Pfam" id="PF03417">
    <property type="entry name" value="AAT"/>
    <property type="match status" value="1"/>
</dbReference>
<dbReference type="GO" id="GO:0016746">
    <property type="term" value="F:acyltransferase activity"/>
    <property type="evidence" value="ECO:0007669"/>
    <property type="project" value="UniProtKB-KW"/>
</dbReference>
<dbReference type="InterPro" id="IPR052193">
    <property type="entry name" value="Peptidase_C59"/>
</dbReference>
<feature type="domain" description="Peptidase C45 hydrolase" evidence="1">
    <location>
        <begin position="181"/>
        <end position="378"/>
    </location>
</feature>
<keyword evidence="2" id="KW-0808">Transferase</keyword>
<keyword evidence="2" id="KW-0012">Acyltransferase</keyword>
<dbReference type="PANTHER" id="PTHR35527:SF2">
    <property type="entry name" value="HYDROLASE"/>
    <property type="match status" value="1"/>
</dbReference>
<proteinExistence type="predicted"/>
<dbReference type="Proteomes" id="UP000251144">
    <property type="component" value="Unassembled WGS sequence"/>
</dbReference>
<organism evidence="2 3">
    <name type="scientific">Faecalibacterium prausnitzii</name>
    <dbReference type="NCBI Taxonomy" id="853"/>
    <lineage>
        <taxon>Bacteria</taxon>
        <taxon>Bacillati</taxon>
        <taxon>Bacillota</taxon>
        <taxon>Clostridia</taxon>
        <taxon>Eubacteriales</taxon>
        <taxon>Oscillospiraceae</taxon>
        <taxon>Faecalibacterium</taxon>
    </lineage>
</organism>
<evidence type="ECO:0000313" key="3">
    <source>
        <dbReference type="Proteomes" id="UP000251144"/>
    </source>
</evidence>
<gene>
    <name evidence="2" type="ORF">C4N26_08085</name>
</gene>
<dbReference type="PANTHER" id="PTHR35527">
    <property type="entry name" value="CHOLOYLGLYCINE HYDROLASE"/>
    <property type="match status" value="1"/>
</dbReference>
<dbReference type="InterPro" id="IPR005079">
    <property type="entry name" value="Peptidase_C45_hydrolase"/>
</dbReference>
<name>A0A329TYN1_9FIRM</name>
<evidence type="ECO:0000313" key="2">
    <source>
        <dbReference type="EMBL" id="RAW54103.1"/>
    </source>
</evidence>
<accession>A0A329TYN1</accession>
<dbReference type="EMBL" id="PRLB01000006">
    <property type="protein sequence ID" value="RAW54103.1"/>
    <property type="molecule type" value="Genomic_DNA"/>
</dbReference>
<dbReference type="Gene3D" id="3.60.60.10">
    <property type="entry name" value="Penicillin V Acylase, Chain A"/>
    <property type="match status" value="1"/>
</dbReference>
<evidence type="ECO:0000259" key="1">
    <source>
        <dbReference type="Pfam" id="PF03417"/>
    </source>
</evidence>